<evidence type="ECO:0000313" key="2">
    <source>
        <dbReference type="EMBL" id="GAA1207477.1"/>
    </source>
</evidence>
<comment type="caution">
    <text evidence="2">The sequence shown here is derived from an EMBL/GenBank/DDBJ whole genome shotgun (WGS) entry which is preliminary data.</text>
</comment>
<keyword evidence="3" id="KW-1185">Reference proteome</keyword>
<accession>A0ABP4FZQ6</accession>
<dbReference type="Gene3D" id="1.10.287.1060">
    <property type="entry name" value="ESAT-6-like"/>
    <property type="match status" value="1"/>
</dbReference>
<feature type="compositionally biased region" description="Low complexity" evidence="1">
    <location>
        <begin position="25"/>
        <end position="38"/>
    </location>
</feature>
<feature type="region of interest" description="Disordered" evidence="1">
    <location>
        <begin position="89"/>
        <end position="109"/>
    </location>
</feature>
<protein>
    <recommendedName>
        <fullName evidence="4">Excreted virulence factor EspC, type VII ESX diderm</fullName>
    </recommendedName>
</protein>
<evidence type="ECO:0000313" key="3">
    <source>
        <dbReference type="Proteomes" id="UP001500467"/>
    </source>
</evidence>
<organism evidence="2 3">
    <name type="scientific">Prauserella alba</name>
    <dbReference type="NCBI Taxonomy" id="176898"/>
    <lineage>
        <taxon>Bacteria</taxon>
        <taxon>Bacillati</taxon>
        <taxon>Actinomycetota</taxon>
        <taxon>Actinomycetes</taxon>
        <taxon>Pseudonocardiales</taxon>
        <taxon>Pseudonocardiaceae</taxon>
        <taxon>Prauserella</taxon>
    </lineage>
</organism>
<dbReference type="Proteomes" id="UP001500467">
    <property type="component" value="Unassembled WGS sequence"/>
</dbReference>
<evidence type="ECO:0008006" key="4">
    <source>
        <dbReference type="Google" id="ProtNLM"/>
    </source>
</evidence>
<dbReference type="EMBL" id="BAAALM010000008">
    <property type="protein sequence ID" value="GAA1207477.1"/>
    <property type="molecule type" value="Genomic_DNA"/>
</dbReference>
<reference evidence="3" key="1">
    <citation type="journal article" date="2019" name="Int. J. Syst. Evol. Microbiol.">
        <title>The Global Catalogue of Microorganisms (GCM) 10K type strain sequencing project: providing services to taxonomists for standard genome sequencing and annotation.</title>
        <authorList>
            <consortium name="The Broad Institute Genomics Platform"/>
            <consortium name="The Broad Institute Genome Sequencing Center for Infectious Disease"/>
            <person name="Wu L."/>
            <person name="Ma J."/>
        </authorList>
    </citation>
    <scope>NUCLEOTIDE SEQUENCE [LARGE SCALE GENOMIC DNA]</scope>
    <source>
        <strain evidence="3">JCM 13022</strain>
    </source>
</reference>
<evidence type="ECO:0000256" key="1">
    <source>
        <dbReference type="SAM" id="MobiDB-lite"/>
    </source>
</evidence>
<gene>
    <name evidence="2" type="ORF">GCM10009675_28680</name>
</gene>
<sequence>MSGVNAPQGYTADQGSMSNQATRISDAASSAQSDVADVGTSNVGEGGFGKAHTDFGGDYTAGIQTIGEAAQAMCSSLTSFASTIGAAGQQYGAAEETQAQAASQAGSGL</sequence>
<feature type="compositionally biased region" description="Polar residues" evidence="1">
    <location>
        <begin position="11"/>
        <end position="23"/>
    </location>
</feature>
<name>A0ABP4FZQ6_9PSEU</name>
<dbReference type="RefSeq" id="WP_253858740.1">
    <property type="nucleotide sequence ID" value="NZ_BAAALM010000008.1"/>
</dbReference>
<feature type="region of interest" description="Disordered" evidence="1">
    <location>
        <begin position="1"/>
        <end position="51"/>
    </location>
</feature>
<proteinExistence type="predicted"/>